<dbReference type="AlphaFoldDB" id="A0AAE1EI97"/>
<gene>
    <name evidence="1" type="ORF">Pcinc_043041</name>
</gene>
<organism evidence="1 2">
    <name type="scientific">Petrolisthes cinctipes</name>
    <name type="common">Flat porcelain crab</name>
    <dbReference type="NCBI Taxonomy" id="88211"/>
    <lineage>
        <taxon>Eukaryota</taxon>
        <taxon>Metazoa</taxon>
        <taxon>Ecdysozoa</taxon>
        <taxon>Arthropoda</taxon>
        <taxon>Crustacea</taxon>
        <taxon>Multicrustacea</taxon>
        <taxon>Malacostraca</taxon>
        <taxon>Eumalacostraca</taxon>
        <taxon>Eucarida</taxon>
        <taxon>Decapoda</taxon>
        <taxon>Pleocyemata</taxon>
        <taxon>Anomura</taxon>
        <taxon>Galatheoidea</taxon>
        <taxon>Porcellanidae</taxon>
        <taxon>Petrolisthes</taxon>
    </lineage>
</organism>
<protein>
    <submittedName>
        <fullName evidence="1">Uncharacterized protein</fullName>
    </submittedName>
</protein>
<dbReference type="EMBL" id="JAWQEG010008480">
    <property type="protein sequence ID" value="KAK3850241.1"/>
    <property type="molecule type" value="Genomic_DNA"/>
</dbReference>
<dbReference type="Proteomes" id="UP001286313">
    <property type="component" value="Unassembled WGS sequence"/>
</dbReference>
<comment type="caution">
    <text evidence="1">The sequence shown here is derived from an EMBL/GenBank/DDBJ whole genome shotgun (WGS) entry which is preliminary data.</text>
</comment>
<accession>A0AAE1EI97</accession>
<reference evidence="1" key="1">
    <citation type="submission" date="2023-10" db="EMBL/GenBank/DDBJ databases">
        <title>Genome assemblies of two species of porcelain crab, Petrolisthes cinctipes and Petrolisthes manimaculis (Anomura: Porcellanidae).</title>
        <authorList>
            <person name="Angst P."/>
        </authorList>
    </citation>
    <scope>NUCLEOTIDE SEQUENCE</scope>
    <source>
        <strain evidence="1">PB745_01</strain>
        <tissue evidence="1">Gill</tissue>
    </source>
</reference>
<evidence type="ECO:0000313" key="2">
    <source>
        <dbReference type="Proteomes" id="UP001286313"/>
    </source>
</evidence>
<name>A0AAE1EI97_PETCI</name>
<keyword evidence="2" id="KW-1185">Reference proteome</keyword>
<proteinExistence type="predicted"/>
<sequence length="72" mass="7858">MLGFQIQTSTQEIDILINGMATTTTIPRLQNWPPPLRQNSDLPPAFIEEKPLGRGLSVSETDVVLALLAVLS</sequence>
<evidence type="ECO:0000313" key="1">
    <source>
        <dbReference type="EMBL" id="KAK3850241.1"/>
    </source>
</evidence>